<name>A0A7J7GGH4_CAMSI</name>
<evidence type="ECO:0000313" key="1">
    <source>
        <dbReference type="EMBL" id="KAF5939860.1"/>
    </source>
</evidence>
<organism evidence="1 2">
    <name type="scientific">Camellia sinensis</name>
    <name type="common">Tea plant</name>
    <name type="synonym">Thea sinensis</name>
    <dbReference type="NCBI Taxonomy" id="4442"/>
    <lineage>
        <taxon>Eukaryota</taxon>
        <taxon>Viridiplantae</taxon>
        <taxon>Streptophyta</taxon>
        <taxon>Embryophyta</taxon>
        <taxon>Tracheophyta</taxon>
        <taxon>Spermatophyta</taxon>
        <taxon>Magnoliopsida</taxon>
        <taxon>eudicotyledons</taxon>
        <taxon>Gunneridae</taxon>
        <taxon>Pentapetalae</taxon>
        <taxon>asterids</taxon>
        <taxon>Ericales</taxon>
        <taxon>Theaceae</taxon>
        <taxon>Camellia</taxon>
    </lineage>
</organism>
<accession>A0A7J7GGH4</accession>
<proteinExistence type="predicted"/>
<reference evidence="1 2" key="2">
    <citation type="submission" date="2020-07" db="EMBL/GenBank/DDBJ databases">
        <title>Genome assembly of wild tea tree DASZ reveals pedigree and selection history of tea varieties.</title>
        <authorList>
            <person name="Zhang W."/>
        </authorList>
    </citation>
    <scope>NUCLEOTIDE SEQUENCE [LARGE SCALE GENOMIC DNA]</scope>
    <source>
        <strain evidence="2">cv. G240</strain>
        <tissue evidence="1">Leaf</tissue>
    </source>
</reference>
<keyword evidence="2" id="KW-1185">Reference proteome</keyword>
<evidence type="ECO:0000313" key="2">
    <source>
        <dbReference type="Proteomes" id="UP000593564"/>
    </source>
</evidence>
<dbReference type="AlphaFoldDB" id="A0A7J7GGH4"/>
<dbReference type="Proteomes" id="UP000593564">
    <property type="component" value="Unassembled WGS sequence"/>
</dbReference>
<comment type="caution">
    <text evidence="1">The sequence shown here is derived from an EMBL/GenBank/DDBJ whole genome shotgun (WGS) entry which is preliminary data.</text>
</comment>
<reference evidence="2" key="1">
    <citation type="journal article" date="2020" name="Nat. Commun.">
        <title>Genome assembly of wild tea tree DASZ reveals pedigree and selection history of tea varieties.</title>
        <authorList>
            <person name="Zhang W."/>
            <person name="Zhang Y."/>
            <person name="Qiu H."/>
            <person name="Guo Y."/>
            <person name="Wan H."/>
            <person name="Zhang X."/>
            <person name="Scossa F."/>
            <person name="Alseekh S."/>
            <person name="Zhang Q."/>
            <person name="Wang P."/>
            <person name="Xu L."/>
            <person name="Schmidt M.H."/>
            <person name="Jia X."/>
            <person name="Li D."/>
            <person name="Zhu A."/>
            <person name="Guo F."/>
            <person name="Chen W."/>
            <person name="Ni D."/>
            <person name="Usadel B."/>
            <person name="Fernie A.R."/>
            <person name="Wen W."/>
        </authorList>
    </citation>
    <scope>NUCLEOTIDE SEQUENCE [LARGE SCALE GENOMIC DNA]</scope>
    <source>
        <strain evidence="2">cv. G240</strain>
    </source>
</reference>
<gene>
    <name evidence="1" type="ORF">HYC85_021027</name>
</gene>
<protein>
    <submittedName>
        <fullName evidence="1">Uncharacterized protein</fullName>
    </submittedName>
</protein>
<sequence>MGYEIITENGLRTRSFHYEDYNNRRVFLKSYPLQWGGKDEEIKKDIVRVRKGGDAKKPIKKLIASIFHLGRRQGYENTTTVAMAMAIHPPTTTTTVVCY</sequence>
<dbReference type="EMBL" id="JACBKZ010000010">
    <property type="protein sequence ID" value="KAF5939860.1"/>
    <property type="molecule type" value="Genomic_DNA"/>
</dbReference>